<gene>
    <name evidence="3" type="ORF">LX15_002463</name>
</gene>
<feature type="compositionally biased region" description="Basic residues" evidence="1">
    <location>
        <begin position="188"/>
        <end position="202"/>
    </location>
</feature>
<name>A0ABT1HTB1_STRSD</name>
<dbReference type="Pfam" id="PF19054">
    <property type="entry name" value="DUF5753"/>
    <property type="match status" value="1"/>
</dbReference>
<keyword evidence="4" id="KW-1185">Reference proteome</keyword>
<dbReference type="Proteomes" id="UP001205311">
    <property type="component" value="Unassembled WGS sequence"/>
</dbReference>
<dbReference type="EMBL" id="JAMTCP010000010">
    <property type="protein sequence ID" value="MCP2258765.1"/>
    <property type="molecule type" value="Genomic_DNA"/>
</dbReference>
<feature type="region of interest" description="Disordered" evidence="1">
    <location>
        <begin position="169"/>
        <end position="202"/>
    </location>
</feature>
<sequence>MTIAGPAEVIVLATIYGISEAERDEYAGLARQGTRVDWLRRFPADVLPGSLKDFIELESEAVKLDDFETTVVPGLLQTEDYAKAIARGWELGPSDDVVEDRTAVRVQRQARLHAEPPLHLHAVIYQPALRAPVGGPETIRAQLLHLVEMAELPNITIQVLREQVGAHPAMGVSFSPPPPRRPLGPGRVHGRPHQGRVRGGRR</sequence>
<organism evidence="3 4">
    <name type="scientific">Streptoalloteichus tenebrarius (strain ATCC 17920 / DSM 40477 / JCM 4838 / CBS 697.72 / NBRC 16177 / NCIMB 11028 / NRRL B-12390 / A12253. 1 / ISP 5477)</name>
    <name type="common">Streptomyces tenebrarius</name>
    <dbReference type="NCBI Taxonomy" id="1933"/>
    <lineage>
        <taxon>Bacteria</taxon>
        <taxon>Bacillati</taxon>
        <taxon>Actinomycetota</taxon>
        <taxon>Actinomycetes</taxon>
        <taxon>Pseudonocardiales</taxon>
        <taxon>Pseudonocardiaceae</taxon>
        <taxon>Streptoalloteichus</taxon>
    </lineage>
</organism>
<reference evidence="3 4" key="1">
    <citation type="submission" date="2022-06" db="EMBL/GenBank/DDBJ databases">
        <title>Genomic Encyclopedia of Archaeal and Bacterial Type Strains, Phase II (KMG-II): from individual species to whole genera.</title>
        <authorList>
            <person name="Goeker M."/>
        </authorList>
    </citation>
    <scope>NUCLEOTIDE SEQUENCE [LARGE SCALE GENOMIC DNA]</scope>
    <source>
        <strain evidence="3 4">DSM 40477</strain>
    </source>
</reference>
<accession>A0ABT1HTB1</accession>
<dbReference type="InterPro" id="IPR043917">
    <property type="entry name" value="DUF5753"/>
</dbReference>
<evidence type="ECO:0000313" key="4">
    <source>
        <dbReference type="Proteomes" id="UP001205311"/>
    </source>
</evidence>
<proteinExistence type="predicted"/>
<feature type="domain" description="DUF5753" evidence="2">
    <location>
        <begin position="51"/>
        <end position="175"/>
    </location>
</feature>
<protein>
    <recommendedName>
        <fullName evidence="2">DUF5753 domain-containing protein</fullName>
    </recommendedName>
</protein>
<evidence type="ECO:0000256" key="1">
    <source>
        <dbReference type="SAM" id="MobiDB-lite"/>
    </source>
</evidence>
<comment type="caution">
    <text evidence="3">The sequence shown here is derived from an EMBL/GenBank/DDBJ whole genome shotgun (WGS) entry which is preliminary data.</text>
</comment>
<evidence type="ECO:0000313" key="3">
    <source>
        <dbReference type="EMBL" id="MCP2258765.1"/>
    </source>
</evidence>
<evidence type="ECO:0000259" key="2">
    <source>
        <dbReference type="Pfam" id="PF19054"/>
    </source>
</evidence>